<dbReference type="GO" id="GO:0046872">
    <property type="term" value="F:metal ion binding"/>
    <property type="evidence" value="ECO:0007669"/>
    <property type="project" value="UniProtKB-KW"/>
</dbReference>
<comment type="subunit">
    <text evidence="3">Homodimer.</text>
</comment>
<evidence type="ECO:0000313" key="8">
    <source>
        <dbReference type="EMBL" id="GME75241.1"/>
    </source>
</evidence>
<keyword evidence="9" id="KW-1185">Reference proteome</keyword>
<comment type="caution">
    <text evidence="8">The sequence shown here is derived from an EMBL/GenBank/DDBJ whole genome shotgun (WGS) entry which is preliminary data.</text>
</comment>
<evidence type="ECO:0000256" key="2">
    <source>
        <dbReference type="ARBA" id="ARBA00005830"/>
    </source>
</evidence>
<name>A0A9W6T3K4_CANBO</name>
<evidence type="ECO:0000313" key="9">
    <source>
        <dbReference type="Proteomes" id="UP001165120"/>
    </source>
</evidence>
<dbReference type="Pfam" id="PF05721">
    <property type="entry name" value="PhyH"/>
    <property type="match status" value="1"/>
</dbReference>
<evidence type="ECO:0000256" key="6">
    <source>
        <dbReference type="ARBA" id="ARBA00023002"/>
    </source>
</evidence>
<dbReference type="PANTHER" id="PTHR20883">
    <property type="entry name" value="PHYTANOYL-COA DIOXYGENASE DOMAIN CONTAINING 1"/>
    <property type="match status" value="1"/>
</dbReference>
<dbReference type="EMBL" id="BSXN01001998">
    <property type="protein sequence ID" value="GME75241.1"/>
    <property type="molecule type" value="Genomic_DNA"/>
</dbReference>
<keyword evidence="5" id="KW-0223">Dioxygenase</keyword>
<keyword evidence="6" id="KW-0560">Oxidoreductase</keyword>
<evidence type="ECO:0000256" key="3">
    <source>
        <dbReference type="ARBA" id="ARBA00011738"/>
    </source>
</evidence>
<evidence type="ECO:0000256" key="1">
    <source>
        <dbReference type="ARBA" id="ARBA00001962"/>
    </source>
</evidence>
<protein>
    <submittedName>
        <fullName evidence="8">Unnamed protein product</fullName>
    </submittedName>
</protein>
<comment type="cofactor">
    <cofactor evidence="1">
        <name>Fe cation</name>
        <dbReference type="ChEBI" id="CHEBI:24875"/>
    </cofactor>
</comment>
<evidence type="ECO:0000256" key="5">
    <source>
        <dbReference type="ARBA" id="ARBA00022964"/>
    </source>
</evidence>
<dbReference type="Proteomes" id="UP001165120">
    <property type="component" value="Unassembled WGS sequence"/>
</dbReference>
<dbReference type="InterPro" id="IPR008775">
    <property type="entry name" value="Phytyl_CoA_dOase-like"/>
</dbReference>
<comment type="similarity">
    <text evidence="2">Belongs to the PhyH family.</text>
</comment>
<evidence type="ECO:0000256" key="4">
    <source>
        <dbReference type="ARBA" id="ARBA00022723"/>
    </source>
</evidence>
<keyword evidence="4" id="KW-0479">Metal-binding</keyword>
<dbReference type="Gene3D" id="2.60.120.620">
    <property type="entry name" value="q2cbj1_9rhob like domain"/>
    <property type="match status" value="1"/>
</dbReference>
<dbReference type="GO" id="GO:0051213">
    <property type="term" value="F:dioxygenase activity"/>
    <property type="evidence" value="ECO:0007669"/>
    <property type="project" value="UniProtKB-KW"/>
</dbReference>
<keyword evidence="7" id="KW-0408">Iron</keyword>
<sequence>MTQDYVPTIKRFPVDAPREKFIEALEKDGLVVVTGFATDEELDQSLKEVKPYLDNDAAWDGKLWPPETKRCTRLIGRSETVREKFFAHRLVQDMAEEFLNLTTTNYYDQTPTTYTSKPLLSISMTMDIRPGATGQRIHRDDKNHHARHVKSDNYIKNNDVLFGLMVPCCDTTVANGATRVIPGSHLWGDERAPLQEELIYAEMKKGECLLMVGSLYHCGSPNNTTDENRPVHIIFMCDGVHRQEEISYLSYPIKDVKNYSKIVQERLGWKSSAPNLGWVDMRSPEFLLQDSNDNEIGHEDLDDAPSP</sequence>
<gene>
    <name evidence="8" type="ORF">Cboi02_000470800</name>
</gene>
<organism evidence="8 9">
    <name type="scientific">Candida boidinii</name>
    <name type="common">Yeast</name>
    <dbReference type="NCBI Taxonomy" id="5477"/>
    <lineage>
        <taxon>Eukaryota</taxon>
        <taxon>Fungi</taxon>
        <taxon>Dikarya</taxon>
        <taxon>Ascomycota</taxon>
        <taxon>Saccharomycotina</taxon>
        <taxon>Pichiomycetes</taxon>
        <taxon>Pichiales</taxon>
        <taxon>Pichiaceae</taxon>
        <taxon>Ogataea</taxon>
        <taxon>Ogataea/Candida clade</taxon>
    </lineage>
</organism>
<accession>A0A9W6T3K4</accession>
<evidence type="ECO:0000256" key="7">
    <source>
        <dbReference type="ARBA" id="ARBA00023004"/>
    </source>
</evidence>
<dbReference type="SUPFAM" id="SSF51197">
    <property type="entry name" value="Clavaminate synthase-like"/>
    <property type="match status" value="1"/>
</dbReference>
<proteinExistence type="inferred from homology"/>
<reference evidence="8" key="1">
    <citation type="submission" date="2023-04" db="EMBL/GenBank/DDBJ databases">
        <title>Candida boidinii NBRC 10035.</title>
        <authorList>
            <person name="Ichikawa N."/>
            <person name="Sato H."/>
            <person name="Tonouchi N."/>
        </authorList>
    </citation>
    <scope>NUCLEOTIDE SEQUENCE</scope>
    <source>
        <strain evidence="8">NBRC 10035</strain>
    </source>
</reference>
<dbReference type="AlphaFoldDB" id="A0A9W6T3K4"/>
<dbReference type="PANTHER" id="PTHR20883:SF45">
    <property type="entry name" value="PHYTANOYL-COA DIOXYGENASE FAMILY PROTEIN"/>
    <property type="match status" value="1"/>
</dbReference>